<sequence length="485" mass="56157">MLENLHYLLQNTSINPQSLESRLKHPIIQKAYPKRTAFVLLQKYAKDFFTQGTEPRMISLVGLRGTGKTTLMWQIADFIYKHHCAKIFFFNINILSNLGISLLQALQEFQKNILQKSFNQLSEPIVFLFDEVQEDEKWASALKILYDEARTAFILCTGSSALLLKNTADLARRMKIEKIYPFKFIEFVTAKTFLLSSETILPEKNLSHKLKEALFFSNSATESYEKLQNVQTNISNYFQKIQEKKWDLTELQENYINYQNIPSFLMYKEPSAITDAILEMLKRVVYEDIPKLEGLATNLHNFHNAEKLLLRLAGSDEINPDSLSKAIGIKQLEINNLLNFLANAEILHILPPYASFEGRILKNRKAFFMSPSLRRALLTTIYGENLPKHFQSKLLEDTIVMYLKRILPELIISFHSASKEANPDIIIETRESPIILEIGTHKKNIQQLIKVRIDSRYNLLVTDNFKEPQIKANTILVPFSWFMLL</sequence>
<dbReference type="Proteomes" id="UP000233387">
    <property type="component" value="Unassembled WGS sequence"/>
</dbReference>
<dbReference type="Pfam" id="PF13173">
    <property type="entry name" value="AAA_14"/>
    <property type="match status" value="1"/>
</dbReference>
<comment type="caution">
    <text evidence="2">The sequence shown here is derived from an EMBL/GenBank/DDBJ whole genome shotgun (WGS) entry which is preliminary data.</text>
</comment>
<dbReference type="InterPro" id="IPR027417">
    <property type="entry name" value="P-loop_NTPase"/>
</dbReference>
<keyword evidence="3" id="KW-1185">Reference proteome</keyword>
<name>A0A2N3IHH8_9BACT</name>
<dbReference type="PANTHER" id="PTHR42990:SF1">
    <property type="entry name" value="AAA+ ATPASE DOMAIN-CONTAINING PROTEIN"/>
    <property type="match status" value="1"/>
</dbReference>
<dbReference type="Pfam" id="PF13635">
    <property type="entry name" value="DUF4143"/>
    <property type="match status" value="1"/>
</dbReference>
<dbReference type="OrthoDB" id="9768467at2"/>
<organism evidence="2 3">
    <name type="scientific">Raineya orbicola</name>
    <dbReference type="NCBI Taxonomy" id="2016530"/>
    <lineage>
        <taxon>Bacteria</taxon>
        <taxon>Pseudomonadati</taxon>
        <taxon>Bacteroidota</taxon>
        <taxon>Cytophagia</taxon>
        <taxon>Cytophagales</taxon>
        <taxon>Raineyaceae</taxon>
        <taxon>Raineya</taxon>
    </lineage>
</organism>
<protein>
    <submittedName>
        <fullName evidence="2">AAA domain</fullName>
    </submittedName>
</protein>
<gene>
    <name evidence="2" type="ORF">Rain11_1209</name>
</gene>
<accession>A0A2N3IHH8</accession>
<dbReference type="InterPro" id="IPR003593">
    <property type="entry name" value="AAA+_ATPase"/>
</dbReference>
<proteinExistence type="predicted"/>
<dbReference type="AlphaFoldDB" id="A0A2N3IHH8"/>
<evidence type="ECO:0000313" key="2">
    <source>
        <dbReference type="EMBL" id="PKQ69754.1"/>
    </source>
</evidence>
<dbReference type="EMBL" id="NKXO01000016">
    <property type="protein sequence ID" value="PKQ69754.1"/>
    <property type="molecule type" value="Genomic_DNA"/>
</dbReference>
<feature type="domain" description="AAA+ ATPase" evidence="1">
    <location>
        <begin position="54"/>
        <end position="181"/>
    </location>
</feature>
<dbReference type="SMART" id="SM00382">
    <property type="entry name" value="AAA"/>
    <property type="match status" value="1"/>
</dbReference>
<evidence type="ECO:0000259" key="1">
    <source>
        <dbReference type="SMART" id="SM00382"/>
    </source>
</evidence>
<dbReference type="SUPFAM" id="SSF52540">
    <property type="entry name" value="P-loop containing nucleoside triphosphate hydrolases"/>
    <property type="match status" value="1"/>
</dbReference>
<dbReference type="InterPro" id="IPR025420">
    <property type="entry name" value="DUF4143"/>
</dbReference>
<reference evidence="2 3" key="1">
    <citation type="submission" date="2017-06" db="EMBL/GenBank/DDBJ databases">
        <title>Raineya orbicola gen. nov., sp. nov. a slightly thermophilic bacterium of the phylum Bacteroidetes and the description of Raineyaceae fam. nov.</title>
        <authorList>
            <person name="Albuquerque L."/>
            <person name="Polonia A.R.M."/>
            <person name="Barroso C."/>
            <person name="Froufe H.J.C."/>
            <person name="Lage O."/>
            <person name="Lobo-Da-Cunha A."/>
            <person name="Egas C."/>
            <person name="Da Costa M.S."/>
        </authorList>
    </citation>
    <scope>NUCLEOTIDE SEQUENCE [LARGE SCALE GENOMIC DNA]</scope>
    <source>
        <strain evidence="2 3">SPSPC-11</strain>
    </source>
</reference>
<dbReference type="PANTHER" id="PTHR42990">
    <property type="entry name" value="ATPASE"/>
    <property type="match status" value="1"/>
</dbReference>
<dbReference type="InterPro" id="IPR041682">
    <property type="entry name" value="AAA_14"/>
</dbReference>
<dbReference type="Gene3D" id="3.40.50.300">
    <property type="entry name" value="P-loop containing nucleotide triphosphate hydrolases"/>
    <property type="match status" value="1"/>
</dbReference>
<evidence type="ECO:0000313" key="3">
    <source>
        <dbReference type="Proteomes" id="UP000233387"/>
    </source>
</evidence>
<dbReference type="RefSeq" id="WP_101358476.1">
    <property type="nucleotide sequence ID" value="NZ_NKXO01000016.1"/>
</dbReference>